<comment type="caution">
    <text evidence="5">The sequence shown here is derived from an EMBL/GenBank/DDBJ whole genome shotgun (WGS) entry which is preliminary data.</text>
</comment>
<dbReference type="AlphaFoldDB" id="A0AAW2T407"/>
<dbReference type="Pfam" id="PF00134">
    <property type="entry name" value="Cyclin_N"/>
    <property type="match status" value="1"/>
</dbReference>
<sequence>MEGDPEDLYKLSYDKLPESARESLGRLISAEAYFAVPASYLDDENLGYLRKYAVSYIEKQSKCENFDALIPYVAMTYFDRFMSRGEIPPVVKTHVANVNLCLISCLSLAWKLRTKTFVLSEFLKQENMNKFSARDVLRMEIYICRRLDWRMRALTPISFVEYIIPVLPLRRESPSLRRPVRQLIVKSQFDMSFTKYRPSVVAASAALTVASHMFPSTCGLIALTILTPEYIFPEVEKVLECRDMLEPLFEGLSTPAAGNASSNIEDKQPADTQSNIDEERIHRAGKEPAASEVQPEPEESDELVNADADELMNFELGWIDAEAAAASKAVARAADHAGYITHLRQKLSGYGRRVMQSCNIL</sequence>
<keyword evidence="2" id="KW-0195">Cyclin</keyword>
<dbReference type="EMBL" id="JACGWJ010000009">
    <property type="protein sequence ID" value="KAL0399332.1"/>
    <property type="molecule type" value="Genomic_DNA"/>
</dbReference>
<dbReference type="SUPFAM" id="SSF47954">
    <property type="entry name" value="Cyclin-like"/>
    <property type="match status" value="2"/>
</dbReference>
<dbReference type="CDD" id="cd20544">
    <property type="entry name" value="CYCLIN_AtCycD-like_rpt2"/>
    <property type="match status" value="1"/>
</dbReference>
<evidence type="ECO:0000259" key="4">
    <source>
        <dbReference type="SMART" id="SM01332"/>
    </source>
</evidence>
<name>A0AAW2T407_SESRA</name>
<dbReference type="Gene3D" id="1.10.472.10">
    <property type="entry name" value="Cyclin-like"/>
    <property type="match status" value="2"/>
</dbReference>
<proteinExistence type="predicted"/>
<reference evidence="5" key="1">
    <citation type="submission" date="2020-06" db="EMBL/GenBank/DDBJ databases">
        <authorList>
            <person name="Li T."/>
            <person name="Hu X."/>
            <person name="Zhang T."/>
            <person name="Song X."/>
            <person name="Zhang H."/>
            <person name="Dai N."/>
            <person name="Sheng W."/>
            <person name="Hou X."/>
            <person name="Wei L."/>
        </authorList>
    </citation>
    <scope>NUCLEOTIDE SEQUENCE</scope>
    <source>
        <strain evidence="5">G02</strain>
        <tissue evidence="5">Leaf</tissue>
    </source>
</reference>
<keyword evidence="3" id="KW-0131">Cell cycle</keyword>
<reference evidence="5" key="2">
    <citation type="journal article" date="2024" name="Plant">
        <title>Genomic evolution and insights into agronomic trait innovations of Sesamum species.</title>
        <authorList>
            <person name="Miao H."/>
            <person name="Wang L."/>
            <person name="Qu L."/>
            <person name="Liu H."/>
            <person name="Sun Y."/>
            <person name="Le M."/>
            <person name="Wang Q."/>
            <person name="Wei S."/>
            <person name="Zheng Y."/>
            <person name="Lin W."/>
            <person name="Duan Y."/>
            <person name="Cao H."/>
            <person name="Xiong S."/>
            <person name="Wang X."/>
            <person name="Wei L."/>
            <person name="Li C."/>
            <person name="Ma Q."/>
            <person name="Ju M."/>
            <person name="Zhao R."/>
            <person name="Li G."/>
            <person name="Mu C."/>
            <person name="Tian Q."/>
            <person name="Mei H."/>
            <person name="Zhang T."/>
            <person name="Gao T."/>
            <person name="Zhang H."/>
        </authorList>
    </citation>
    <scope>NUCLEOTIDE SEQUENCE</scope>
    <source>
        <strain evidence="5">G02</strain>
    </source>
</reference>
<dbReference type="PANTHER" id="PTHR10177">
    <property type="entry name" value="CYCLINS"/>
    <property type="match status" value="1"/>
</dbReference>
<dbReference type="SMART" id="SM01332">
    <property type="entry name" value="Cyclin_C"/>
    <property type="match status" value="1"/>
</dbReference>
<feature type="domain" description="Cyclin C-terminal" evidence="4">
    <location>
        <begin position="154"/>
        <end position="267"/>
    </location>
</feature>
<evidence type="ECO:0000313" key="5">
    <source>
        <dbReference type="EMBL" id="KAL0399332.1"/>
    </source>
</evidence>
<dbReference type="InterPro" id="IPR006671">
    <property type="entry name" value="Cyclin_N"/>
</dbReference>
<protein>
    <submittedName>
        <fullName evidence="5">Cyclin-D6-1</fullName>
    </submittedName>
</protein>
<keyword evidence="1" id="KW-0132">Cell division</keyword>
<organism evidence="5">
    <name type="scientific">Sesamum radiatum</name>
    <name type="common">Black benniseed</name>
    <dbReference type="NCBI Taxonomy" id="300843"/>
    <lineage>
        <taxon>Eukaryota</taxon>
        <taxon>Viridiplantae</taxon>
        <taxon>Streptophyta</taxon>
        <taxon>Embryophyta</taxon>
        <taxon>Tracheophyta</taxon>
        <taxon>Spermatophyta</taxon>
        <taxon>Magnoliopsida</taxon>
        <taxon>eudicotyledons</taxon>
        <taxon>Gunneridae</taxon>
        <taxon>Pentapetalae</taxon>
        <taxon>asterids</taxon>
        <taxon>lamiids</taxon>
        <taxon>Lamiales</taxon>
        <taxon>Pedaliaceae</taxon>
        <taxon>Sesamum</taxon>
    </lineage>
</organism>
<gene>
    <name evidence="5" type="ORF">Sradi_2276500</name>
</gene>
<evidence type="ECO:0000256" key="2">
    <source>
        <dbReference type="ARBA" id="ARBA00023127"/>
    </source>
</evidence>
<dbReference type="InterPro" id="IPR036915">
    <property type="entry name" value="Cyclin-like_sf"/>
</dbReference>
<evidence type="ECO:0000256" key="3">
    <source>
        <dbReference type="ARBA" id="ARBA00023306"/>
    </source>
</evidence>
<accession>A0AAW2T407</accession>
<dbReference type="InterPro" id="IPR039361">
    <property type="entry name" value="Cyclin"/>
</dbReference>
<evidence type="ECO:0000256" key="1">
    <source>
        <dbReference type="ARBA" id="ARBA00022618"/>
    </source>
</evidence>
<dbReference type="InterPro" id="IPR004367">
    <property type="entry name" value="Cyclin_C-dom"/>
</dbReference>
<dbReference type="GO" id="GO:0051301">
    <property type="term" value="P:cell division"/>
    <property type="evidence" value="ECO:0007669"/>
    <property type="project" value="UniProtKB-KW"/>
</dbReference>